<dbReference type="EMBL" id="JBBMFN010000055">
    <property type="protein sequence ID" value="MEQ2467548.1"/>
    <property type="molecule type" value="Genomic_DNA"/>
</dbReference>
<dbReference type="PANTHER" id="PTHR15364:SF0">
    <property type="entry name" value="2'-DEOXYNUCLEOSIDE 5'-PHOSPHATE N-HYDROLASE 1"/>
    <property type="match status" value="1"/>
</dbReference>
<keyword evidence="2" id="KW-1185">Reference proteome</keyword>
<accession>A0ABV1F2D8</accession>
<gene>
    <name evidence="1" type="ORF">WMO63_17985</name>
</gene>
<organism evidence="1 2">
    <name type="scientific">Niallia hominis</name>
    <dbReference type="NCBI Taxonomy" id="3133173"/>
    <lineage>
        <taxon>Bacteria</taxon>
        <taxon>Bacillati</taxon>
        <taxon>Bacillota</taxon>
        <taxon>Bacilli</taxon>
        <taxon>Bacillales</taxon>
        <taxon>Bacillaceae</taxon>
        <taxon>Niallia</taxon>
    </lineage>
</organism>
<reference evidence="1 2" key="1">
    <citation type="submission" date="2024-03" db="EMBL/GenBank/DDBJ databases">
        <title>Human intestinal bacterial collection.</title>
        <authorList>
            <person name="Pauvert C."/>
            <person name="Hitch T.C.A."/>
            <person name="Clavel T."/>
        </authorList>
    </citation>
    <scope>NUCLEOTIDE SEQUENCE [LARGE SCALE GENOMIC DNA]</scope>
    <source>
        <strain evidence="1 2">CLA-SR-H024</strain>
    </source>
</reference>
<protein>
    <submittedName>
        <fullName evidence="1">Nucleoside 2-deoxyribosyltransferase</fullName>
    </submittedName>
</protein>
<dbReference type="SUPFAM" id="SSF52309">
    <property type="entry name" value="N-(deoxy)ribosyltransferase-like"/>
    <property type="match status" value="1"/>
</dbReference>
<dbReference type="InterPro" id="IPR007710">
    <property type="entry name" value="Nucleoside_deoxyribTrfase"/>
</dbReference>
<dbReference type="InterPro" id="IPR051239">
    <property type="entry name" value="2'-dNMP_N-hydrolase"/>
</dbReference>
<dbReference type="Gene3D" id="3.40.50.450">
    <property type="match status" value="1"/>
</dbReference>
<comment type="caution">
    <text evidence="1">The sequence shown here is derived from an EMBL/GenBank/DDBJ whole genome shotgun (WGS) entry which is preliminary data.</text>
</comment>
<dbReference type="PANTHER" id="PTHR15364">
    <property type="entry name" value="2'-DEOXYNUCLEOSIDE 5'-PHOSPHATE N-HYDROLASE 1"/>
    <property type="match status" value="1"/>
</dbReference>
<evidence type="ECO:0000313" key="2">
    <source>
        <dbReference type="Proteomes" id="UP001465426"/>
    </source>
</evidence>
<dbReference type="Pfam" id="PF05014">
    <property type="entry name" value="Nuc_deoxyrib_tr"/>
    <property type="match status" value="1"/>
</dbReference>
<evidence type="ECO:0000313" key="1">
    <source>
        <dbReference type="EMBL" id="MEQ2467548.1"/>
    </source>
</evidence>
<sequence length="250" mass="28596">MEEIEYYIVVNGGVSKCKRSVTEEGVQFYKESPKGKKYVAYEDDIHHPFIHNFIFKNKEDAQKSIINNTISPTVLKWKEDQTKPSLKIYLAGFHVFHPDSLIIRTRMINLCEKYGYRGLYPSDNEPIDNLQKEEQATMIFYSNEGLIRECDIIVANLNPFRGNEPDSGTVFECGLGYGLGKKLYGYIDNGQSMKERLIVDVDKKTGLYKDGMFIEDFNLPLNLMLAIPMTIVVGSLEDCLKKLAEDNSMC</sequence>
<dbReference type="Proteomes" id="UP001465426">
    <property type="component" value="Unassembled WGS sequence"/>
</dbReference>
<dbReference type="RefSeq" id="WP_349205157.1">
    <property type="nucleotide sequence ID" value="NZ_JBBMFN010000055.1"/>
</dbReference>
<name>A0ABV1F2D8_9BACI</name>
<proteinExistence type="predicted"/>